<feature type="transmembrane region" description="Helical" evidence="8">
    <location>
        <begin position="470"/>
        <end position="492"/>
    </location>
</feature>
<evidence type="ECO:0000256" key="1">
    <source>
        <dbReference type="ARBA" id="ARBA00004479"/>
    </source>
</evidence>
<evidence type="ECO:0000256" key="8">
    <source>
        <dbReference type="SAM" id="Phobius"/>
    </source>
</evidence>
<dbReference type="RefSeq" id="XP_013791930.2">
    <property type="nucleotide sequence ID" value="XM_013936476.2"/>
</dbReference>
<dbReference type="PRINTS" id="PR00255">
    <property type="entry name" value="NATPEPTIDER"/>
</dbReference>
<dbReference type="GeneID" id="106475800"/>
<dbReference type="InterPro" id="IPR052612">
    <property type="entry name" value="ANP_Clearance_Receptor"/>
</dbReference>
<evidence type="ECO:0000313" key="11">
    <source>
        <dbReference type="RefSeq" id="XP_013791930.2"/>
    </source>
</evidence>
<evidence type="ECO:0000313" key="10">
    <source>
        <dbReference type="Proteomes" id="UP000694941"/>
    </source>
</evidence>
<keyword evidence="10" id="KW-1185">Reference proteome</keyword>
<evidence type="ECO:0000256" key="3">
    <source>
        <dbReference type="ARBA" id="ARBA00022729"/>
    </source>
</evidence>
<dbReference type="InterPro" id="IPR001170">
    <property type="entry name" value="ANPR/GUC"/>
</dbReference>
<protein>
    <submittedName>
        <fullName evidence="11 12">Atrial natriuretic peptide receptor 1-like</fullName>
    </submittedName>
</protein>
<organism evidence="10 12">
    <name type="scientific">Limulus polyphemus</name>
    <name type="common">Atlantic horseshoe crab</name>
    <dbReference type="NCBI Taxonomy" id="6850"/>
    <lineage>
        <taxon>Eukaryota</taxon>
        <taxon>Metazoa</taxon>
        <taxon>Ecdysozoa</taxon>
        <taxon>Arthropoda</taxon>
        <taxon>Chelicerata</taxon>
        <taxon>Merostomata</taxon>
        <taxon>Xiphosura</taxon>
        <taxon>Limulidae</taxon>
        <taxon>Limulus</taxon>
    </lineage>
</organism>
<dbReference type="Pfam" id="PF01094">
    <property type="entry name" value="ANF_receptor"/>
    <property type="match status" value="1"/>
</dbReference>
<dbReference type="CDD" id="cd06373">
    <property type="entry name" value="PBP1_NPR-like"/>
    <property type="match status" value="1"/>
</dbReference>
<evidence type="ECO:0000256" key="6">
    <source>
        <dbReference type="ARBA" id="ARBA00023170"/>
    </source>
</evidence>
<dbReference type="SUPFAM" id="SSF53822">
    <property type="entry name" value="Periplasmic binding protein-like I"/>
    <property type="match status" value="1"/>
</dbReference>
<reference evidence="11 12" key="1">
    <citation type="submission" date="2025-05" db="UniProtKB">
        <authorList>
            <consortium name="RefSeq"/>
        </authorList>
    </citation>
    <scope>IDENTIFICATION</scope>
    <source>
        <tissue evidence="11 12">Muscle</tissue>
    </source>
</reference>
<evidence type="ECO:0000256" key="7">
    <source>
        <dbReference type="ARBA" id="ARBA00023180"/>
    </source>
</evidence>
<keyword evidence="5 8" id="KW-0472">Membrane</keyword>
<feature type="domain" description="Receptor ligand binding region" evidence="9">
    <location>
        <begin position="61"/>
        <end position="412"/>
    </location>
</feature>
<dbReference type="InterPro" id="IPR028082">
    <property type="entry name" value="Peripla_BP_I"/>
</dbReference>
<dbReference type="PANTHER" id="PTHR44755">
    <property type="entry name" value="NATRIURETIC PEPTIDE RECEPTOR 3-RELATED"/>
    <property type="match status" value="1"/>
</dbReference>
<dbReference type="RefSeq" id="XP_022235536.1">
    <property type="nucleotide sequence ID" value="XM_022379828.1"/>
</dbReference>
<evidence type="ECO:0000313" key="12">
    <source>
        <dbReference type="RefSeq" id="XP_022235536.1"/>
    </source>
</evidence>
<keyword evidence="4 8" id="KW-1133">Transmembrane helix</keyword>
<comment type="subcellular location">
    <subcellularLocation>
        <location evidence="1">Membrane</location>
        <topology evidence="1">Single-pass type I membrane protein</topology>
    </subcellularLocation>
</comment>
<keyword evidence="3" id="KW-0732">Signal</keyword>
<dbReference type="Proteomes" id="UP000694941">
    <property type="component" value="Unplaced"/>
</dbReference>
<keyword evidence="2 8" id="KW-0812">Transmembrane</keyword>
<dbReference type="Gene3D" id="3.40.50.2300">
    <property type="match status" value="2"/>
</dbReference>
<dbReference type="PANTHER" id="PTHR44755:SF11">
    <property type="entry name" value="ATRIAL NATRIURETIC PEPTIDE RECEPTOR 3 ISOFORM X1"/>
    <property type="match status" value="1"/>
</dbReference>
<proteinExistence type="predicted"/>
<evidence type="ECO:0000259" key="9">
    <source>
        <dbReference type="Pfam" id="PF01094"/>
    </source>
</evidence>
<keyword evidence="6" id="KW-0675">Receptor</keyword>
<dbReference type="InterPro" id="IPR001828">
    <property type="entry name" value="ANF_lig-bd_rcpt"/>
</dbReference>
<evidence type="ECO:0000256" key="4">
    <source>
        <dbReference type="ARBA" id="ARBA00022989"/>
    </source>
</evidence>
<name>A0ABM1RVY1_LIMPO</name>
<sequence>MSLWIRNKRVTVMSERTAFLYLLMIGVATYGVRQENSDRRVVRMVVLAPDDNALPYSLYKVLSAVLYAVRSLERDSPAGRFIQVHHRNTQCSSTYGPLAAFDFYNLGQVDVFLGPLCPYVLAPVVRYASVWGVPLLTAGGQNENFDRKKPHYTLLTRMNGSYSQIGQIFIEILRKFHWQIVSFLFNNFDDKTRGHSNCFFTLGAVSTTLGQQSNFYRQFDETSSTTDYHLLLNEMASHSRIIVMCASPDSIREILLAAEELKMVDSGEYVFFSIELFTSKNESRQPWYRENDTRDRNERARKAYEALLTVTARVPETPEYAEFSRAVKKIARDQFGFDYGKEGVNTFVTAFHEAVFLYALAVNETLAEGGSITNGSYVTQKMWNRTFDGITGKVSIDANGDRNADYSLMDMDPVTGLFEVVANYHGVTKRFENVVGKKIHWAGGRSEPPPDTPVCGFDGSKCPDEKFPQYAIVSAVLSGLLVVLSASSYFVYRRIKLEAELNSMTWKVKWEDIITDDHLKEYGSRRSWVRGSLSVTRAC</sequence>
<keyword evidence="7" id="KW-0325">Glycoprotein</keyword>
<accession>A0ABM1RVY1</accession>
<evidence type="ECO:0000256" key="2">
    <source>
        <dbReference type="ARBA" id="ARBA00022692"/>
    </source>
</evidence>
<gene>
    <name evidence="11 12" type="primary">LOC106475800</name>
</gene>
<evidence type="ECO:0000256" key="5">
    <source>
        <dbReference type="ARBA" id="ARBA00023136"/>
    </source>
</evidence>